<feature type="domain" description="Toprim" evidence="14">
    <location>
        <begin position="1"/>
        <end position="133"/>
    </location>
</feature>
<sequence length="642" mass="72136">MQLIIAEKPSLGRAIAAALPDSFRREEGAMVGDTITVSWCFGHLLEQAAPEEYEARFKQWRLDHLPILPTRWQLTPRAQAKQQLALLKKLIRRAEAVIHAGDPDREGQLLVQETIEYLGWQGPVKRLLISDMNPPAVRRAWQSLQDNARFQRLYQAALARARADWLFGINLTRAWTLTGQQAGVDGVLSIGRVQTPLLGLIVRRDRLIENFEPVDFYPLWADFNLPGGALRGWWQPGEQHRLDDQRRLLDPAAAHALAEQLPGSRAEVSEVEEKAQRQGPPLPYSLSTLQIDAARRFKMPAQRVLDTAQRLYERHRLITYPRSDCRYLPRDYLKGVAETLTGACRGSERLSSWLSGADTSRRSRAFNDERVGAHHAIAPTGRTAGALSQDEQQVFELVTRNVLAQFYPPFEYRDSRVTLSACSERFIAKGRRIAAPGWRVLFNTPEENPLPAVTKGETGEVVDCAVENRQTRPPEAFNDASLINAMTHVARYVEDARVRATLRETDGLGTEATRAGMIETLLSRHYIVRRSGSIHATRRGRGLIDALPEGLSGPERTALWEQRLAAVRDSDASMEDFVRDMTTELKRLIPTADVERLKAAMRDAGGEQAPPSERDQKGRRGSAGRPRRRSGSTSGSRRKKSK</sequence>
<dbReference type="CDD" id="cd03362">
    <property type="entry name" value="TOPRIM_TopoIA_TopoIII"/>
    <property type="match status" value="1"/>
</dbReference>
<keyword evidence="5" id="KW-0460">Magnesium</keyword>
<keyword evidence="7" id="KW-0238">DNA-binding</keyword>
<dbReference type="InterPro" id="IPR023405">
    <property type="entry name" value="Topo_IA_core_domain"/>
</dbReference>
<keyword evidence="6" id="KW-0799">Topoisomerase</keyword>
<dbReference type="RefSeq" id="WP_019951680.1">
    <property type="nucleotide sequence ID" value="NZ_JBHLVX010000058.1"/>
</dbReference>
<dbReference type="SMART" id="SM00437">
    <property type="entry name" value="TOP1Ac"/>
    <property type="match status" value="1"/>
</dbReference>
<evidence type="ECO:0000256" key="2">
    <source>
        <dbReference type="ARBA" id="ARBA00009446"/>
    </source>
</evidence>
<evidence type="ECO:0000256" key="4">
    <source>
        <dbReference type="ARBA" id="ARBA00022723"/>
    </source>
</evidence>
<dbReference type="InterPro" id="IPR013497">
    <property type="entry name" value="Topo_IA_cen"/>
</dbReference>
<accession>A0ABV6G7C6</accession>
<dbReference type="PANTHER" id="PTHR11390">
    <property type="entry name" value="PROKARYOTIC DNA TOPOISOMERASE"/>
    <property type="match status" value="1"/>
</dbReference>
<evidence type="ECO:0000313" key="16">
    <source>
        <dbReference type="EMBL" id="MFC0269440.1"/>
    </source>
</evidence>
<dbReference type="InterPro" id="IPR013826">
    <property type="entry name" value="Topo_IA_cen_sub3"/>
</dbReference>
<comment type="caution">
    <text evidence="16">The sequence shown here is derived from an EMBL/GenBank/DDBJ whole genome shotgun (WGS) entry which is preliminary data.</text>
</comment>
<dbReference type="SMART" id="SM00493">
    <property type="entry name" value="TOPRIM"/>
    <property type="match status" value="1"/>
</dbReference>
<dbReference type="SUPFAM" id="SSF56712">
    <property type="entry name" value="Prokaryotic type I DNA topoisomerase"/>
    <property type="match status" value="1"/>
</dbReference>
<dbReference type="Pfam" id="PF01751">
    <property type="entry name" value="Toprim"/>
    <property type="match status" value="1"/>
</dbReference>
<protein>
    <recommendedName>
        <fullName evidence="3">DNA topoisomerase</fullName>
        <ecNumber evidence="3">5.6.2.1</ecNumber>
    </recommendedName>
    <alternativeName>
        <fullName evidence="12">Omega-protein</fullName>
    </alternativeName>
    <alternativeName>
        <fullName evidence="11">Relaxing enzyme</fullName>
    </alternativeName>
    <alternativeName>
        <fullName evidence="9">Swivelase</fullName>
    </alternativeName>
    <alternativeName>
        <fullName evidence="10">Untwisting enzyme</fullName>
    </alternativeName>
</protein>
<dbReference type="InterPro" id="IPR000380">
    <property type="entry name" value="Topo_IA"/>
</dbReference>
<dbReference type="NCBIfam" id="TIGR01056">
    <property type="entry name" value="topB"/>
    <property type="match status" value="1"/>
</dbReference>
<reference evidence="16 17" key="1">
    <citation type="submission" date="2024-09" db="EMBL/GenBank/DDBJ databases">
        <authorList>
            <person name="Sun Q."/>
            <person name="Mori K."/>
        </authorList>
    </citation>
    <scope>NUCLEOTIDE SEQUENCE [LARGE SCALE GENOMIC DNA]</scope>
    <source>
        <strain evidence="16 17">CCM 7415</strain>
    </source>
</reference>
<feature type="domain" description="Topo IA-type catalytic" evidence="15">
    <location>
        <begin position="150"/>
        <end position="589"/>
    </location>
</feature>
<dbReference type="Gene3D" id="1.10.290.10">
    <property type="entry name" value="Topoisomerase I, domain 4"/>
    <property type="match status" value="1"/>
</dbReference>
<organism evidence="16 17">
    <name type="scientific">Kushneria aurantia</name>
    <dbReference type="NCBI Taxonomy" id="504092"/>
    <lineage>
        <taxon>Bacteria</taxon>
        <taxon>Pseudomonadati</taxon>
        <taxon>Pseudomonadota</taxon>
        <taxon>Gammaproteobacteria</taxon>
        <taxon>Oceanospirillales</taxon>
        <taxon>Halomonadaceae</taxon>
        <taxon>Kushneria</taxon>
    </lineage>
</organism>
<dbReference type="InterPro" id="IPR006171">
    <property type="entry name" value="TOPRIM_dom"/>
</dbReference>
<comment type="similarity">
    <text evidence="2">Belongs to the type IA topoisomerase family.</text>
</comment>
<evidence type="ECO:0000256" key="9">
    <source>
        <dbReference type="ARBA" id="ARBA00030003"/>
    </source>
</evidence>
<dbReference type="Gene3D" id="2.70.20.10">
    <property type="entry name" value="Topoisomerase I, domain 3"/>
    <property type="match status" value="1"/>
</dbReference>
<dbReference type="InterPro" id="IPR005738">
    <property type="entry name" value="TopoIII"/>
</dbReference>
<comment type="catalytic activity">
    <reaction evidence="1">
        <text>ATP-independent breakage of single-stranded DNA, followed by passage and rejoining.</text>
        <dbReference type="EC" id="5.6.2.1"/>
    </reaction>
</comment>
<evidence type="ECO:0000256" key="7">
    <source>
        <dbReference type="ARBA" id="ARBA00023125"/>
    </source>
</evidence>
<evidence type="ECO:0000256" key="6">
    <source>
        <dbReference type="ARBA" id="ARBA00023029"/>
    </source>
</evidence>
<keyword evidence="17" id="KW-1185">Reference proteome</keyword>
<gene>
    <name evidence="16" type="ORF">ACFFHW_15835</name>
</gene>
<dbReference type="InterPro" id="IPR003601">
    <property type="entry name" value="Topo_IA_2"/>
</dbReference>
<dbReference type="Gene3D" id="1.10.460.10">
    <property type="entry name" value="Topoisomerase I, domain 2"/>
    <property type="match status" value="1"/>
</dbReference>
<feature type="compositionally biased region" description="Basic and acidic residues" evidence="13">
    <location>
        <begin position="267"/>
        <end position="276"/>
    </location>
</feature>
<dbReference type="InterPro" id="IPR034144">
    <property type="entry name" value="TOPRIM_TopoIII"/>
</dbReference>
<evidence type="ECO:0000256" key="8">
    <source>
        <dbReference type="ARBA" id="ARBA00023235"/>
    </source>
</evidence>
<dbReference type="InterPro" id="IPR013825">
    <property type="entry name" value="Topo_IA_cen_sub2"/>
</dbReference>
<evidence type="ECO:0000256" key="3">
    <source>
        <dbReference type="ARBA" id="ARBA00012891"/>
    </source>
</evidence>
<dbReference type="PROSITE" id="PS52039">
    <property type="entry name" value="TOPO_IA_2"/>
    <property type="match status" value="1"/>
</dbReference>
<dbReference type="EMBL" id="JBHLVX010000058">
    <property type="protein sequence ID" value="MFC0269440.1"/>
    <property type="molecule type" value="Genomic_DNA"/>
</dbReference>
<evidence type="ECO:0000256" key="5">
    <source>
        <dbReference type="ARBA" id="ARBA00022842"/>
    </source>
</evidence>
<name>A0ABV6G7C6_9GAMM</name>
<dbReference type="SMART" id="SM00436">
    <property type="entry name" value="TOP1Bc"/>
    <property type="match status" value="1"/>
</dbReference>
<dbReference type="PROSITE" id="PS00396">
    <property type="entry name" value="TOPO_IA_1"/>
    <property type="match status" value="1"/>
</dbReference>
<evidence type="ECO:0000256" key="10">
    <source>
        <dbReference type="ARBA" id="ARBA00031985"/>
    </source>
</evidence>
<dbReference type="PRINTS" id="PR00417">
    <property type="entry name" value="PRTPISMRASEI"/>
</dbReference>
<evidence type="ECO:0000256" key="11">
    <source>
        <dbReference type="ARBA" id="ARBA00032235"/>
    </source>
</evidence>
<evidence type="ECO:0000313" key="17">
    <source>
        <dbReference type="Proteomes" id="UP001589814"/>
    </source>
</evidence>
<dbReference type="Gene3D" id="3.40.50.140">
    <property type="match status" value="1"/>
</dbReference>
<dbReference type="InterPro" id="IPR013824">
    <property type="entry name" value="Topo_IA_cen_sub1"/>
</dbReference>
<dbReference type="InterPro" id="IPR023406">
    <property type="entry name" value="Topo_IA_AS"/>
</dbReference>
<evidence type="ECO:0000256" key="1">
    <source>
        <dbReference type="ARBA" id="ARBA00000213"/>
    </source>
</evidence>
<dbReference type="PROSITE" id="PS50880">
    <property type="entry name" value="TOPRIM"/>
    <property type="match status" value="1"/>
</dbReference>
<dbReference type="InterPro" id="IPR003602">
    <property type="entry name" value="Topo_IA_DNA-bd_dom"/>
</dbReference>
<keyword evidence="4" id="KW-0479">Metal-binding</keyword>
<dbReference type="EC" id="5.6.2.1" evidence="3"/>
<dbReference type="PANTHER" id="PTHR11390:SF21">
    <property type="entry name" value="DNA TOPOISOMERASE 3-ALPHA"/>
    <property type="match status" value="1"/>
</dbReference>
<dbReference type="Pfam" id="PF01131">
    <property type="entry name" value="Topoisom_bac"/>
    <property type="match status" value="1"/>
</dbReference>
<dbReference type="NCBIfam" id="NF005829">
    <property type="entry name" value="PRK07726.1"/>
    <property type="match status" value="1"/>
</dbReference>
<proteinExistence type="inferred from homology"/>
<evidence type="ECO:0000259" key="14">
    <source>
        <dbReference type="PROSITE" id="PS50880"/>
    </source>
</evidence>
<feature type="compositionally biased region" description="Basic residues" evidence="13">
    <location>
        <begin position="619"/>
        <end position="642"/>
    </location>
</feature>
<evidence type="ECO:0000256" key="13">
    <source>
        <dbReference type="SAM" id="MobiDB-lite"/>
    </source>
</evidence>
<dbReference type="GO" id="GO:0003917">
    <property type="term" value="F:DNA topoisomerase type I (single strand cut, ATP-independent) activity"/>
    <property type="evidence" value="ECO:0007669"/>
    <property type="project" value="UniProtKB-EC"/>
</dbReference>
<feature type="region of interest" description="Disordered" evidence="13">
    <location>
        <begin position="262"/>
        <end position="283"/>
    </location>
</feature>
<evidence type="ECO:0000259" key="15">
    <source>
        <dbReference type="PROSITE" id="PS52039"/>
    </source>
</evidence>
<dbReference type="Proteomes" id="UP001589814">
    <property type="component" value="Unassembled WGS sequence"/>
</dbReference>
<feature type="region of interest" description="Disordered" evidence="13">
    <location>
        <begin position="598"/>
        <end position="642"/>
    </location>
</feature>
<evidence type="ECO:0000256" key="12">
    <source>
        <dbReference type="ARBA" id="ARBA00032877"/>
    </source>
</evidence>
<keyword evidence="8 16" id="KW-0413">Isomerase</keyword>
<dbReference type="CDD" id="cd00186">
    <property type="entry name" value="TOP1Ac"/>
    <property type="match status" value="1"/>
</dbReference>